<evidence type="ECO:0000313" key="2">
    <source>
        <dbReference type="Proteomes" id="UP000243207"/>
    </source>
</evidence>
<name>A0A1H1TD25_9GAMM</name>
<dbReference type="AlphaFoldDB" id="A0A1H1TD25"/>
<evidence type="ECO:0000313" key="1">
    <source>
        <dbReference type="EMBL" id="SDS58034.1"/>
    </source>
</evidence>
<dbReference type="Pfam" id="PF06314">
    <property type="entry name" value="ADC"/>
    <property type="match status" value="1"/>
</dbReference>
<reference evidence="2" key="1">
    <citation type="submission" date="2016-10" db="EMBL/GenBank/DDBJ databases">
        <authorList>
            <person name="Varghese N."/>
            <person name="Submissions S."/>
        </authorList>
    </citation>
    <scope>NUCLEOTIDE SEQUENCE [LARGE SCALE GENOMIC DNA]</scope>
    <source>
        <strain evidence="2">NRRL B-51270</strain>
    </source>
</reference>
<dbReference type="RefSeq" id="WP_093393412.1">
    <property type="nucleotide sequence ID" value="NZ_LT629736.1"/>
</dbReference>
<dbReference type="OrthoDB" id="323772at2"/>
<accession>A0A1H1TD25</accession>
<dbReference type="InterPro" id="IPR010451">
    <property type="entry name" value="Acetoacetate_decarboxylase"/>
</dbReference>
<dbReference type="Proteomes" id="UP000243207">
    <property type="component" value="Chromosome I"/>
</dbReference>
<dbReference type="STRING" id="487184.SAMN05216421_1785"/>
<keyword evidence="2" id="KW-1185">Reference proteome</keyword>
<organism evidence="1 2">
    <name type="scientific">Halopseudomonas xinjiangensis</name>
    <dbReference type="NCBI Taxonomy" id="487184"/>
    <lineage>
        <taxon>Bacteria</taxon>
        <taxon>Pseudomonadati</taxon>
        <taxon>Pseudomonadota</taxon>
        <taxon>Gammaproteobacteria</taxon>
        <taxon>Pseudomonadales</taxon>
        <taxon>Pseudomonadaceae</taxon>
        <taxon>Halopseudomonas</taxon>
    </lineage>
</organism>
<dbReference type="InterPro" id="IPR023375">
    <property type="entry name" value="ADC_dom_sf"/>
</dbReference>
<dbReference type="Gene3D" id="2.40.400.10">
    <property type="entry name" value="Acetoacetate decarboxylase-like"/>
    <property type="match status" value="1"/>
</dbReference>
<dbReference type="EMBL" id="LT629736">
    <property type="protein sequence ID" value="SDS58034.1"/>
    <property type="molecule type" value="Genomic_DNA"/>
</dbReference>
<sequence length="217" mass="22821">MSYQDPAAVAAADIPPAPWHLSGSACASLWRMPTSQIPAAPQGMQYASVAGNSLVLTVWAAYTGGTAIYDELAVVVPVRGQGMLAMTGTVAAIWVDDPIACAGGRQLWNIPKQMAEFETVGTAHRGTFAGEMLLDGQQVASMTFEPKLELPGRPGIGGFVVQPGDHGPVRTRSRARGKTMTGSAKWDFAPAGPLGFLVGRRPLVSARVWELQASFGT</sequence>
<protein>
    <submittedName>
        <fullName evidence="1">Acetoacetate decarboxylase (ADC)</fullName>
    </submittedName>
</protein>
<gene>
    <name evidence="1" type="ORF">SAMN05216421_1785</name>
</gene>
<dbReference type="SUPFAM" id="SSF160104">
    <property type="entry name" value="Acetoacetate decarboxylase-like"/>
    <property type="match status" value="1"/>
</dbReference>
<proteinExistence type="predicted"/>
<dbReference type="GO" id="GO:0016829">
    <property type="term" value="F:lyase activity"/>
    <property type="evidence" value="ECO:0007669"/>
    <property type="project" value="InterPro"/>
</dbReference>